<proteinExistence type="predicted"/>
<dbReference type="AlphaFoldDB" id="A0A0F9BMU8"/>
<protein>
    <submittedName>
        <fullName evidence="1">Uncharacterized protein</fullName>
    </submittedName>
</protein>
<reference evidence="1" key="1">
    <citation type="journal article" date="2015" name="Nature">
        <title>Complex archaea that bridge the gap between prokaryotes and eukaryotes.</title>
        <authorList>
            <person name="Spang A."/>
            <person name="Saw J.H."/>
            <person name="Jorgensen S.L."/>
            <person name="Zaremba-Niedzwiedzka K."/>
            <person name="Martijn J."/>
            <person name="Lind A.E."/>
            <person name="van Eijk R."/>
            <person name="Schleper C."/>
            <person name="Guy L."/>
            <person name="Ettema T.J."/>
        </authorList>
    </citation>
    <scope>NUCLEOTIDE SEQUENCE</scope>
</reference>
<name>A0A0F9BMU8_9ZZZZ</name>
<sequence length="86" mass="9915">MTRIIFLCISSLLLIVTTAKAQEFKLGKIDRNDFEKAATVTDSTASAIVLKRYRETYFKYEGAKGWMIVTKVQERIKILKKENIIL</sequence>
<organism evidence="1">
    <name type="scientific">marine sediment metagenome</name>
    <dbReference type="NCBI Taxonomy" id="412755"/>
    <lineage>
        <taxon>unclassified sequences</taxon>
        <taxon>metagenomes</taxon>
        <taxon>ecological metagenomes</taxon>
    </lineage>
</organism>
<accession>A0A0F9BMU8</accession>
<dbReference type="EMBL" id="LAZR01040158">
    <property type="protein sequence ID" value="KKL15187.1"/>
    <property type="molecule type" value="Genomic_DNA"/>
</dbReference>
<gene>
    <name evidence="1" type="ORF">LCGC14_2508120</name>
</gene>
<evidence type="ECO:0000313" key="1">
    <source>
        <dbReference type="EMBL" id="KKL15187.1"/>
    </source>
</evidence>
<comment type="caution">
    <text evidence="1">The sequence shown here is derived from an EMBL/GenBank/DDBJ whole genome shotgun (WGS) entry which is preliminary data.</text>
</comment>